<feature type="compositionally biased region" description="Polar residues" evidence="7">
    <location>
        <begin position="103"/>
        <end position="114"/>
    </location>
</feature>
<evidence type="ECO:0000256" key="5">
    <source>
        <dbReference type="ARBA" id="ARBA00023069"/>
    </source>
</evidence>
<feature type="compositionally biased region" description="Basic and acidic residues" evidence="7">
    <location>
        <begin position="700"/>
        <end position="710"/>
    </location>
</feature>
<feature type="region of interest" description="Disordered" evidence="7">
    <location>
        <begin position="25"/>
        <end position="64"/>
    </location>
</feature>
<proteinExistence type="evidence at transcript level"/>
<dbReference type="SMART" id="SM00365">
    <property type="entry name" value="LRR_SD22"/>
    <property type="match status" value="3"/>
</dbReference>
<reference evidence="8" key="1">
    <citation type="submission" date="2020-04" db="EMBL/GenBank/DDBJ databases">
        <authorList>
            <person name="Neveu A P."/>
        </authorList>
    </citation>
    <scope>NUCLEOTIDE SEQUENCE</scope>
    <source>
        <tissue evidence="8">Whole embryo</tissue>
    </source>
</reference>
<feature type="compositionally biased region" description="Basic and acidic residues" evidence="7">
    <location>
        <begin position="570"/>
        <end position="585"/>
    </location>
</feature>
<dbReference type="GO" id="GO:0005930">
    <property type="term" value="C:axoneme"/>
    <property type="evidence" value="ECO:0007669"/>
    <property type="project" value="TreeGrafter"/>
</dbReference>
<protein>
    <submittedName>
        <fullName evidence="8">Dynein assembly factor 1, axonemal</fullName>
    </submittedName>
</protein>
<evidence type="ECO:0000256" key="1">
    <source>
        <dbReference type="ARBA" id="ARBA00004138"/>
    </source>
</evidence>
<comment type="subcellular location">
    <subcellularLocation>
        <location evidence="1">Cell projection</location>
        <location evidence="1">Cilium</location>
    </subcellularLocation>
</comment>
<dbReference type="FunFam" id="3.80.10.10:FF:000331">
    <property type="entry name" value="Dynein assembly factor 1, axonemal homolog"/>
    <property type="match status" value="1"/>
</dbReference>
<evidence type="ECO:0000256" key="3">
    <source>
        <dbReference type="ARBA" id="ARBA00022614"/>
    </source>
</evidence>
<comment type="similarity">
    <text evidence="2">Belongs to the DNAAF1 family.</text>
</comment>
<evidence type="ECO:0000256" key="7">
    <source>
        <dbReference type="SAM" id="MobiDB-lite"/>
    </source>
</evidence>
<keyword evidence="3" id="KW-0433">Leucine-rich repeat</keyword>
<feature type="region of interest" description="Disordered" evidence="7">
    <location>
        <begin position="700"/>
        <end position="742"/>
    </location>
</feature>
<dbReference type="InterPro" id="IPR032675">
    <property type="entry name" value="LRR_dom_sf"/>
</dbReference>
<evidence type="ECO:0000256" key="2">
    <source>
        <dbReference type="ARBA" id="ARBA00006453"/>
    </source>
</evidence>
<dbReference type="PROSITE" id="PS51450">
    <property type="entry name" value="LRR"/>
    <property type="match status" value="3"/>
</dbReference>
<gene>
    <name evidence="8" type="primary">Dnaaf1</name>
</gene>
<feature type="compositionally biased region" description="Polar residues" evidence="7">
    <location>
        <begin position="206"/>
        <end position="223"/>
    </location>
</feature>
<name>A0A6F9DBW5_9ASCI</name>
<keyword evidence="5" id="KW-0969">Cilium</keyword>
<dbReference type="Pfam" id="PF14580">
    <property type="entry name" value="LRR_9"/>
    <property type="match status" value="1"/>
</dbReference>
<feature type="compositionally biased region" description="Acidic residues" evidence="7">
    <location>
        <begin position="733"/>
        <end position="742"/>
    </location>
</feature>
<organism evidence="8">
    <name type="scientific">Phallusia mammillata</name>
    <dbReference type="NCBI Taxonomy" id="59560"/>
    <lineage>
        <taxon>Eukaryota</taxon>
        <taxon>Metazoa</taxon>
        <taxon>Chordata</taxon>
        <taxon>Tunicata</taxon>
        <taxon>Ascidiacea</taxon>
        <taxon>Phlebobranchia</taxon>
        <taxon>Ascidiidae</taxon>
        <taxon>Phallusia</taxon>
    </lineage>
</organism>
<evidence type="ECO:0000256" key="4">
    <source>
        <dbReference type="ARBA" id="ARBA00022737"/>
    </source>
</evidence>
<feature type="compositionally biased region" description="Polar residues" evidence="7">
    <location>
        <begin position="27"/>
        <end position="42"/>
    </location>
</feature>
<feature type="compositionally biased region" description="Basic and acidic residues" evidence="7">
    <location>
        <begin position="115"/>
        <end position="130"/>
    </location>
</feature>
<dbReference type="InterPro" id="IPR001611">
    <property type="entry name" value="Leu-rich_rpt"/>
</dbReference>
<feature type="compositionally biased region" description="Basic and acidic residues" evidence="7">
    <location>
        <begin position="721"/>
        <end position="732"/>
    </location>
</feature>
<dbReference type="EMBL" id="LR784553">
    <property type="protein sequence ID" value="CAB3238436.1"/>
    <property type="molecule type" value="mRNA"/>
</dbReference>
<dbReference type="Gene3D" id="3.80.10.10">
    <property type="entry name" value="Ribonuclease Inhibitor"/>
    <property type="match status" value="2"/>
</dbReference>
<evidence type="ECO:0000313" key="8">
    <source>
        <dbReference type="EMBL" id="CAB3238436.1"/>
    </source>
</evidence>
<dbReference type="SUPFAM" id="SSF52075">
    <property type="entry name" value="Outer arm dynein light chain 1"/>
    <property type="match status" value="1"/>
</dbReference>
<feature type="region of interest" description="Disordered" evidence="7">
    <location>
        <begin position="553"/>
        <end position="619"/>
    </location>
</feature>
<dbReference type="InterPro" id="IPR050576">
    <property type="entry name" value="Cilia_flagella_integrity"/>
</dbReference>
<keyword evidence="6" id="KW-0966">Cell projection</keyword>
<dbReference type="PANTHER" id="PTHR45973">
    <property type="entry name" value="PROTEIN PHOSPHATASE 1 REGULATORY SUBUNIT SDS22-RELATED"/>
    <property type="match status" value="1"/>
</dbReference>
<dbReference type="PANTHER" id="PTHR45973:SF9">
    <property type="entry name" value="LEUCINE-RICH REPEAT-CONTAINING PROTEIN 46"/>
    <property type="match status" value="1"/>
</dbReference>
<dbReference type="GO" id="GO:0035082">
    <property type="term" value="P:axoneme assembly"/>
    <property type="evidence" value="ECO:0007669"/>
    <property type="project" value="TreeGrafter"/>
</dbReference>
<dbReference type="AlphaFoldDB" id="A0A6F9DBW5"/>
<feature type="compositionally biased region" description="Basic and acidic residues" evidence="7">
    <location>
        <begin position="593"/>
        <end position="608"/>
    </location>
</feature>
<evidence type="ECO:0000256" key="6">
    <source>
        <dbReference type="ARBA" id="ARBA00023273"/>
    </source>
</evidence>
<keyword evidence="4" id="KW-0677">Repeat</keyword>
<feature type="region of interest" description="Disordered" evidence="7">
    <location>
        <begin position="98"/>
        <end position="130"/>
    </location>
</feature>
<feature type="region of interest" description="Disordered" evidence="7">
    <location>
        <begin position="186"/>
        <end position="236"/>
    </location>
</feature>
<sequence length="742" mass="84529">MSEDIFGKYFCAIKMPLIVELPDEIPSENTSNSTIPFNTNTEGESEPIAVSEPSPPIETVTENAPNIEDKEEVLDASESSPNYEATQEDFTEWIANTDDESMSDVTSTAGSVSTVDEKQDMEDTREGSRCGIDMEKLETLYPGWRLSSDVKSVQRRRYEDVKKRQTTGRTVEDFVQDMKQRSLVHGVTECVEKPAPGDAKPKPNKSKSVSFTQDLKPNNSNANKAPESKEPKDTTTSTYYEVGSAEAEAKNQENFEKKDEACDVLQKVETAEERRKREKEEEEMSRYPRMTKDALKKICKQHKLYSTPYLNDNLYLHYKGWWRIENLDEYTGLKCIWLEVNGLRKIENLEKLTQLRCLYLQQNLIDKIENLETLQDLRVLNLSNNQLLKVENLSCLPRLESLQMAHNHCCTVEALEHLKECKEISVLDLSHNRIDDPAVVDVFEAMPSLRVLNLMGNPVIKKIRFYRKNLIVRLKDLTYLDDRPVFPRDRACAEAWHRGGHEAEKAERQHWVNKERQKIQDSIDYLHNVRIEAQAKREDSGVTLESKVTPVEMFEPKIPGEETTPPEGADEAKESTTDGDSKPEAEMINNEESEVKSDNKLLQEEGKFVTEIPDEESIETIELKTDDNSKFDLDDLPDLEDVEIDELGGVSSINLLSENRPKIEVLENNYVAEAGSKTKISDKTYSSEGQFQRLLIEDVTEKNEESKSENLADGGSGDTADDAKDIQTHSKDNEDELEFGLD</sequence>
<accession>A0A6F9DBW5</accession>
<dbReference type="GO" id="GO:0070840">
    <property type="term" value="F:dynein complex binding"/>
    <property type="evidence" value="ECO:0007669"/>
    <property type="project" value="TreeGrafter"/>
</dbReference>
<dbReference type="FunFam" id="3.80.10.10:FF:000166">
    <property type="entry name" value="Dynein assembly factor 1, axonemal"/>
    <property type="match status" value="1"/>
</dbReference>